<accession>A0A426YPY4</accession>
<evidence type="ECO:0000313" key="3">
    <source>
        <dbReference type="Proteomes" id="UP000287651"/>
    </source>
</evidence>
<comment type="caution">
    <text evidence="2">The sequence shown here is derived from an EMBL/GenBank/DDBJ whole genome shotgun (WGS) entry which is preliminary data.</text>
</comment>
<organism evidence="2 3">
    <name type="scientific">Ensete ventricosum</name>
    <name type="common">Abyssinian banana</name>
    <name type="synonym">Musa ensete</name>
    <dbReference type="NCBI Taxonomy" id="4639"/>
    <lineage>
        <taxon>Eukaryota</taxon>
        <taxon>Viridiplantae</taxon>
        <taxon>Streptophyta</taxon>
        <taxon>Embryophyta</taxon>
        <taxon>Tracheophyta</taxon>
        <taxon>Spermatophyta</taxon>
        <taxon>Magnoliopsida</taxon>
        <taxon>Liliopsida</taxon>
        <taxon>Zingiberales</taxon>
        <taxon>Musaceae</taxon>
        <taxon>Ensete</taxon>
    </lineage>
</organism>
<dbReference type="Proteomes" id="UP000287651">
    <property type="component" value="Unassembled WGS sequence"/>
</dbReference>
<dbReference type="AlphaFoldDB" id="A0A426YPY4"/>
<reference evidence="2 3" key="1">
    <citation type="journal article" date="2014" name="Agronomy (Basel)">
        <title>A Draft Genome Sequence for Ensete ventricosum, the Drought-Tolerant Tree Against Hunger.</title>
        <authorList>
            <person name="Harrison J."/>
            <person name="Moore K.A."/>
            <person name="Paszkiewicz K."/>
            <person name="Jones T."/>
            <person name="Grant M."/>
            <person name="Ambacheew D."/>
            <person name="Muzemil S."/>
            <person name="Studholme D.J."/>
        </authorList>
    </citation>
    <scope>NUCLEOTIDE SEQUENCE [LARGE SCALE GENOMIC DNA]</scope>
</reference>
<name>A0A426YPY4_ENSVE</name>
<dbReference type="EMBL" id="AMZH03010954">
    <property type="protein sequence ID" value="RRT53779.1"/>
    <property type="molecule type" value="Genomic_DNA"/>
</dbReference>
<proteinExistence type="predicted"/>
<evidence type="ECO:0000256" key="1">
    <source>
        <dbReference type="SAM" id="MobiDB-lite"/>
    </source>
</evidence>
<feature type="region of interest" description="Disordered" evidence="1">
    <location>
        <begin position="21"/>
        <end position="40"/>
    </location>
</feature>
<evidence type="ECO:0000313" key="2">
    <source>
        <dbReference type="EMBL" id="RRT53779.1"/>
    </source>
</evidence>
<sequence>MLDKSSSRVVVLGQLSSVPEQQCSASPAPKQQCSTSPEPGCRPLSCRLALRSSIFATMKGVQRSYLVNDYCRVSISQNLVYVGEAPYYGSHVPIYDEPFHDVVAGMSNHLLTVTRLGVSSGSGMHHCLIRSNSDQQSTLTW</sequence>
<gene>
    <name evidence="2" type="ORF">B296_00007731</name>
</gene>
<protein>
    <submittedName>
        <fullName evidence="2">Uncharacterized protein</fullName>
    </submittedName>
</protein>
<feature type="compositionally biased region" description="Polar residues" evidence="1">
    <location>
        <begin position="21"/>
        <end position="37"/>
    </location>
</feature>